<keyword evidence="3" id="KW-1185">Reference proteome</keyword>
<dbReference type="SUPFAM" id="SSF51735">
    <property type="entry name" value="NAD(P)-binding Rossmann-fold domains"/>
    <property type="match status" value="1"/>
</dbReference>
<dbReference type="PANTHER" id="PTHR47534">
    <property type="entry name" value="YALI0E05731P"/>
    <property type="match status" value="1"/>
</dbReference>
<dbReference type="Pfam" id="PF00106">
    <property type="entry name" value="adh_short"/>
    <property type="match status" value="1"/>
</dbReference>
<proteinExistence type="predicted"/>
<organism evidence="2 3">
    <name type="scientific">Fusarium austroafricanum</name>
    <dbReference type="NCBI Taxonomy" id="2364996"/>
    <lineage>
        <taxon>Eukaryota</taxon>
        <taxon>Fungi</taxon>
        <taxon>Dikarya</taxon>
        <taxon>Ascomycota</taxon>
        <taxon>Pezizomycotina</taxon>
        <taxon>Sordariomycetes</taxon>
        <taxon>Hypocreomycetidae</taxon>
        <taxon>Hypocreales</taxon>
        <taxon>Nectriaceae</taxon>
        <taxon>Fusarium</taxon>
        <taxon>Fusarium concolor species complex</taxon>
    </lineage>
</organism>
<dbReference type="EMBL" id="JAADJG010000694">
    <property type="protein sequence ID" value="KAF4439254.1"/>
    <property type="molecule type" value="Genomic_DNA"/>
</dbReference>
<protein>
    <submittedName>
        <fullName evidence="2">Short chain dehydrogenase/reductase family protein</fullName>
    </submittedName>
</protein>
<evidence type="ECO:0000256" key="1">
    <source>
        <dbReference type="ARBA" id="ARBA00023002"/>
    </source>
</evidence>
<evidence type="ECO:0000313" key="2">
    <source>
        <dbReference type="EMBL" id="KAF4439254.1"/>
    </source>
</evidence>
<dbReference type="OrthoDB" id="2898509at2759"/>
<sequence>MVSYKEIRASNALINDATSTRVAVFVGGTSGIGKITIEALVATGTSIRIYLIGRKSSQQRMETFIQKMQTINSKAEIIWVEGEVSLLAETQRLCEIIKSKEQYIDLLFLTAGYAPFNGRRETPEGIEICQSLSYYSRMLFILHLLPLLNKGEAPRVVSVFAGGMVERLGINLDDIDLKKPGNFNVMKAHPQYANMNTIFMDALATTNPDVTFIHSCPGWVDTGNVRRGLDPYSILAWIIWLFLEPLIHIFSFSDEESGQRYLFQSTSAAFGGRGIQWKGKIGVNTQGKQENGLFLVGSKCDCTPNSKDVSALREKAQMKIVDHTKQVLGPYLG</sequence>
<name>A0A8H4JYF3_9HYPO</name>
<accession>A0A8H4JYF3</accession>
<keyword evidence="1" id="KW-0560">Oxidoreductase</keyword>
<reference evidence="2" key="1">
    <citation type="submission" date="2020-01" db="EMBL/GenBank/DDBJ databases">
        <title>Identification and distribution of gene clusters putatively required for synthesis of sphingolipid metabolism inhibitors in phylogenetically diverse species of the filamentous fungus Fusarium.</title>
        <authorList>
            <person name="Kim H.-S."/>
            <person name="Busman M."/>
            <person name="Brown D.W."/>
            <person name="Divon H."/>
            <person name="Uhlig S."/>
            <person name="Proctor R.H."/>
        </authorList>
    </citation>
    <scope>NUCLEOTIDE SEQUENCE</scope>
    <source>
        <strain evidence="2">NRRL 53441</strain>
    </source>
</reference>
<dbReference type="PANTHER" id="PTHR47534:SF3">
    <property type="entry name" value="ALCOHOL DEHYDROGENASE-LIKE C-TERMINAL DOMAIN-CONTAINING PROTEIN"/>
    <property type="match status" value="1"/>
</dbReference>
<dbReference type="InterPro" id="IPR036291">
    <property type="entry name" value="NAD(P)-bd_dom_sf"/>
</dbReference>
<dbReference type="InterPro" id="IPR002347">
    <property type="entry name" value="SDR_fam"/>
</dbReference>
<dbReference type="InterPro" id="IPR052228">
    <property type="entry name" value="Sec_Metab_Biosynth_Oxidored"/>
</dbReference>
<dbReference type="Proteomes" id="UP000605986">
    <property type="component" value="Unassembled WGS sequence"/>
</dbReference>
<dbReference type="AlphaFoldDB" id="A0A8H4JYF3"/>
<dbReference type="GO" id="GO:0016491">
    <property type="term" value="F:oxidoreductase activity"/>
    <property type="evidence" value="ECO:0007669"/>
    <property type="project" value="UniProtKB-KW"/>
</dbReference>
<dbReference type="Gene3D" id="3.40.50.720">
    <property type="entry name" value="NAD(P)-binding Rossmann-like Domain"/>
    <property type="match status" value="1"/>
</dbReference>
<comment type="caution">
    <text evidence="2">The sequence shown here is derived from an EMBL/GenBank/DDBJ whole genome shotgun (WGS) entry which is preliminary data.</text>
</comment>
<gene>
    <name evidence="2" type="ORF">F53441_12635</name>
</gene>
<evidence type="ECO:0000313" key="3">
    <source>
        <dbReference type="Proteomes" id="UP000605986"/>
    </source>
</evidence>